<dbReference type="EMBL" id="CAFBND010000078">
    <property type="protein sequence ID" value="CAB4950954.1"/>
    <property type="molecule type" value="Genomic_DNA"/>
</dbReference>
<evidence type="ECO:0000313" key="1">
    <source>
        <dbReference type="EMBL" id="CAB4847868.1"/>
    </source>
</evidence>
<dbReference type="EMBL" id="CAFBIZ010000045">
    <property type="protein sequence ID" value="CAB4847868.1"/>
    <property type="molecule type" value="Genomic_DNA"/>
</dbReference>
<name>A0A6J7BU56_9ZZZZ</name>
<reference evidence="1" key="1">
    <citation type="submission" date="2020-05" db="EMBL/GenBank/DDBJ databases">
        <authorList>
            <person name="Chiriac C."/>
            <person name="Salcher M."/>
            <person name="Ghai R."/>
            <person name="Kavagutti S V."/>
        </authorList>
    </citation>
    <scope>NUCLEOTIDE SEQUENCE</scope>
</reference>
<sequence>MARSAQTATSAPEALGSLTQPGARVGIQCRMCQSERVTRISMELADGSEVQFTNCLECENRTWEAGDELLSVDHVLSRAKRKL</sequence>
<gene>
    <name evidence="1" type="ORF">UFOPK3268_00501</name>
    <name evidence="2" type="ORF">UFOPK3752_01653</name>
    <name evidence="3" type="ORF">UFOPK4150_01370</name>
</gene>
<proteinExistence type="predicted"/>
<dbReference type="AlphaFoldDB" id="A0A6J7BU56"/>
<evidence type="ECO:0000313" key="2">
    <source>
        <dbReference type="EMBL" id="CAB4950954.1"/>
    </source>
</evidence>
<dbReference type="EMBL" id="CAFBPU010000027">
    <property type="protein sequence ID" value="CAB5034514.1"/>
    <property type="molecule type" value="Genomic_DNA"/>
</dbReference>
<organism evidence="1">
    <name type="scientific">freshwater metagenome</name>
    <dbReference type="NCBI Taxonomy" id="449393"/>
    <lineage>
        <taxon>unclassified sequences</taxon>
        <taxon>metagenomes</taxon>
        <taxon>ecological metagenomes</taxon>
    </lineage>
</organism>
<protein>
    <submittedName>
        <fullName evidence="1">Unannotated protein</fullName>
    </submittedName>
</protein>
<evidence type="ECO:0000313" key="3">
    <source>
        <dbReference type="EMBL" id="CAB5034514.1"/>
    </source>
</evidence>
<accession>A0A6J7BU56</accession>